<keyword evidence="2" id="KW-1185">Reference proteome</keyword>
<dbReference type="Proteomes" id="UP001215598">
    <property type="component" value="Unassembled WGS sequence"/>
</dbReference>
<evidence type="ECO:0000313" key="2">
    <source>
        <dbReference type="Proteomes" id="UP001215598"/>
    </source>
</evidence>
<evidence type="ECO:0000313" key="1">
    <source>
        <dbReference type="EMBL" id="KAJ7735345.1"/>
    </source>
</evidence>
<dbReference type="EMBL" id="JARKIB010000127">
    <property type="protein sequence ID" value="KAJ7735345.1"/>
    <property type="molecule type" value="Genomic_DNA"/>
</dbReference>
<reference evidence="1" key="1">
    <citation type="submission" date="2023-03" db="EMBL/GenBank/DDBJ databases">
        <title>Massive genome expansion in bonnet fungi (Mycena s.s.) driven by repeated elements and novel gene families across ecological guilds.</title>
        <authorList>
            <consortium name="Lawrence Berkeley National Laboratory"/>
            <person name="Harder C.B."/>
            <person name="Miyauchi S."/>
            <person name="Viragh M."/>
            <person name="Kuo A."/>
            <person name="Thoen E."/>
            <person name="Andreopoulos B."/>
            <person name="Lu D."/>
            <person name="Skrede I."/>
            <person name="Drula E."/>
            <person name="Henrissat B."/>
            <person name="Morin E."/>
            <person name="Kohler A."/>
            <person name="Barry K."/>
            <person name="LaButti K."/>
            <person name="Morin E."/>
            <person name="Salamov A."/>
            <person name="Lipzen A."/>
            <person name="Mereny Z."/>
            <person name="Hegedus B."/>
            <person name="Baldrian P."/>
            <person name="Stursova M."/>
            <person name="Weitz H."/>
            <person name="Taylor A."/>
            <person name="Grigoriev I.V."/>
            <person name="Nagy L.G."/>
            <person name="Martin F."/>
            <person name="Kauserud H."/>
        </authorList>
    </citation>
    <scope>NUCLEOTIDE SEQUENCE</scope>
    <source>
        <strain evidence="1">CBHHK182m</strain>
    </source>
</reference>
<proteinExistence type="predicted"/>
<protein>
    <submittedName>
        <fullName evidence="1">Uncharacterized protein</fullName>
    </submittedName>
</protein>
<name>A0AAD7MWI8_9AGAR</name>
<gene>
    <name evidence="1" type="ORF">B0H16DRAFT_1467185</name>
</gene>
<organism evidence="1 2">
    <name type="scientific">Mycena metata</name>
    <dbReference type="NCBI Taxonomy" id="1033252"/>
    <lineage>
        <taxon>Eukaryota</taxon>
        <taxon>Fungi</taxon>
        <taxon>Dikarya</taxon>
        <taxon>Basidiomycota</taxon>
        <taxon>Agaricomycotina</taxon>
        <taxon>Agaricomycetes</taxon>
        <taxon>Agaricomycetidae</taxon>
        <taxon>Agaricales</taxon>
        <taxon>Marasmiineae</taxon>
        <taxon>Mycenaceae</taxon>
        <taxon>Mycena</taxon>
    </lineage>
</organism>
<accession>A0AAD7MWI8</accession>
<sequence length="132" mass="15180">MPTPLTIMQATVAAALDPYSDGAGVNYVVIRELRDEVYEKGKITRTELDNRTEIKLTWIAHYSTPTRKLTDVSHLFIYFAPSNISEGWVHDEFCVMGACAPVSWDREWFKLRLVDGVDAVEDLFARWCYRSM</sequence>
<comment type="caution">
    <text evidence="1">The sequence shown here is derived from an EMBL/GenBank/DDBJ whole genome shotgun (WGS) entry which is preliminary data.</text>
</comment>
<dbReference type="AlphaFoldDB" id="A0AAD7MWI8"/>